<organism evidence="2 3">
    <name type="scientific">Anabarilius grahami</name>
    <name type="common">Kanglang fish</name>
    <name type="synonym">Barilius grahami</name>
    <dbReference type="NCBI Taxonomy" id="495550"/>
    <lineage>
        <taxon>Eukaryota</taxon>
        <taxon>Metazoa</taxon>
        <taxon>Chordata</taxon>
        <taxon>Craniata</taxon>
        <taxon>Vertebrata</taxon>
        <taxon>Euteleostomi</taxon>
        <taxon>Actinopterygii</taxon>
        <taxon>Neopterygii</taxon>
        <taxon>Teleostei</taxon>
        <taxon>Ostariophysi</taxon>
        <taxon>Cypriniformes</taxon>
        <taxon>Xenocyprididae</taxon>
        <taxon>Xenocypridinae</taxon>
        <taxon>Xenocypridinae incertae sedis</taxon>
        <taxon>Anabarilius</taxon>
    </lineage>
</organism>
<reference evidence="2 3" key="1">
    <citation type="submission" date="2018-10" db="EMBL/GenBank/DDBJ databases">
        <title>Genome assembly for a Yunnan-Guizhou Plateau 3E fish, Anabarilius grahami (Regan), and its evolutionary and genetic applications.</title>
        <authorList>
            <person name="Jiang W."/>
        </authorList>
    </citation>
    <scope>NUCLEOTIDE SEQUENCE [LARGE SCALE GENOMIC DNA]</scope>
    <source>
        <strain evidence="2">AG-KIZ</strain>
        <tissue evidence="2">Muscle</tissue>
    </source>
</reference>
<dbReference type="EMBL" id="RJVU01072800">
    <property type="protein sequence ID" value="ROI30926.1"/>
    <property type="molecule type" value="Genomic_DNA"/>
</dbReference>
<dbReference type="OrthoDB" id="8963296at2759"/>
<evidence type="ECO:0000256" key="1">
    <source>
        <dbReference type="SAM" id="MobiDB-lite"/>
    </source>
</evidence>
<protein>
    <submittedName>
        <fullName evidence="2">Uncharacterized protein</fullName>
    </submittedName>
</protein>
<comment type="caution">
    <text evidence="2">The sequence shown here is derived from an EMBL/GenBank/DDBJ whole genome shotgun (WGS) entry which is preliminary data.</text>
</comment>
<accession>A0A3N0XHW6</accession>
<gene>
    <name evidence="2" type="ORF">DPX16_0523</name>
</gene>
<dbReference type="Proteomes" id="UP000281406">
    <property type="component" value="Unassembled WGS sequence"/>
</dbReference>
<dbReference type="AlphaFoldDB" id="A0A3N0XHW6"/>
<sequence length="117" mass="12567">MPRIPRSGSRLPPTLQITKCTLGSSLSLLSQFSPPTSCPPVIPSYPTVDHSQPEIRPLMVAIPEYHPVMAAIPESHPVMAAIPESRPVMAAKSEPSAKMAAAPEPPDKMKASFFPEL</sequence>
<evidence type="ECO:0000313" key="3">
    <source>
        <dbReference type="Proteomes" id="UP000281406"/>
    </source>
</evidence>
<feature type="region of interest" description="Disordered" evidence="1">
    <location>
        <begin position="90"/>
        <end position="117"/>
    </location>
</feature>
<proteinExistence type="predicted"/>
<keyword evidence="3" id="KW-1185">Reference proteome</keyword>
<evidence type="ECO:0000313" key="2">
    <source>
        <dbReference type="EMBL" id="ROI30926.1"/>
    </source>
</evidence>
<name>A0A3N0XHW6_ANAGA</name>